<name>A0ACC5RJR7_ENTAG</name>
<evidence type="ECO:0000313" key="1">
    <source>
        <dbReference type="EMBL" id="MBK4724932.1"/>
    </source>
</evidence>
<gene>
    <name evidence="1" type="primary">nhaA</name>
    <name evidence="1" type="ORF">JJL49_06800</name>
</gene>
<organism evidence="1 2">
    <name type="scientific">Enterobacter agglomerans</name>
    <name type="common">Erwinia herbicola</name>
    <name type="synonym">Pantoea agglomerans</name>
    <dbReference type="NCBI Taxonomy" id="549"/>
    <lineage>
        <taxon>Bacteria</taxon>
        <taxon>Pseudomonadati</taxon>
        <taxon>Pseudomonadota</taxon>
        <taxon>Gammaproteobacteria</taxon>
        <taxon>Enterobacterales</taxon>
        <taxon>Erwiniaceae</taxon>
        <taxon>Pantoea</taxon>
        <taxon>Pantoea agglomerans group</taxon>
    </lineage>
</organism>
<comment type="caution">
    <text evidence="1">The sequence shown here is derived from an EMBL/GenBank/DDBJ whole genome shotgun (WGS) entry which is preliminary data.</text>
</comment>
<reference evidence="1" key="1">
    <citation type="submission" date="2021-01" db="EMBL/GenBank/DDBJ databases">
        <title>Draft genome of Pantoea agglomerans Eh 335.</title>
        <authorList>
            <person name="Emsley S.A."/>
            <person name="Oline D.K."/>
            <person name="Saw J.H."/>
            <person name="Ushijima B."/>
            <person name="Videau P."/>
            <person name="Koyack M.J."/>
        </authorList>
    </citation>
    <scope>NUCLEOTIDE SEQUENCE</scope>
    <source>
        <strain evidence="1">Eh 335</strain>
    </source>
</reference>
<accession>A0ACC5RJR7</accession>
<dbReference type="Proteomes" id="UP000633731">
    <property type="component" value="Unassembled WGS sequence"/>
</dbReference>
<evidence type="ECO:0000313" key="2">
    <source>
        <dbReference type="Proteomes" id="UP000633731"/>
    </source>
</evidence>
<protein>
    <submittedName>
        <fullName evidence="1">Na+/H+ antiporter NhaA</fullName>
    </submittedName>
</protein>
<dbReference type="EMBL" id="JAEOXF010000003">
    <property type="protein sequence ID" value="MBK4724932.1"/>
    <property type="molecule type" value="Genomic_DNA"/>
</dbReference>
<proteinExistence type="predicted"/>
<keyword evidence="2" id="KW-1185">Reference proteome</keyword>
<sequence>MTLFFKKLLKNDATGGVVLIIAAAVAMFLANNASTQQAYQAILAMPVQFRFGALDINKDLLLWINDALMALFFLMIGLEVKRELMMGSLKGRERAMFPLIAALGGMLAPGLIYAALNHNDALAIHGWAIPAATDIAFALGILALLGSRVPPALKMFLMALAVIDDLGAIVIIAFFYTSDLSIVSLGVAAASIVALALLNLCGVRKTSVYLLVGMVLWVAVLKSGVHATLAGVIVGLFIPLKKQDGHSPSIELAHGLHPWVSWLILPLFAFANAGVSLTGVSVDGLFSMVPLGIILGLLVGKPLGITLICWLSVKLKIAVLPENTKMVDIAAVGVLCGIGFTMSIFIASLAFDAAHEEMVTLAKLGILSGSVLSAVVGYILLRIKLPPQSSH</sequence>